<keyword evidence="3 5" id="KW-1133">Transmembrane helix</keyword>
<feature type="transmembrane region" description="Helical" evidence="5">
    <location>
        <begin position="353"/>
        <end position="373"/>
    </location>
</feature>
<proteinExistence type="predicted"/>
<name>A0A840I567_9PROT</name>
<reference evidence="7 8" key="1">
    <citation type="submission" date="2020-08" db="EMBL/GenBank/DDBJ databases">
        <title>Genomic Encyclopedia of Type Strains, Phase IV (KMG-IV): sequencing the most valuable type-strain genomes for metagenomic binning, comparative biology and taxonomic classification.</title>
        <authorList>
            <person name="Goeker M."/>
        </authorList>
    </citation>
    <scope>NUCLEOTIDE SEQUENCE [LARGE SCALE GENOMIC DNA]</scope>
    <source>
        <strain evidence="7 8">DSM 102850</strain>
    </source>
</reference>
<dbReference type="InterPro" id="IPR004712">
    <property type="entry name" value="Na+/H+_antiporter_fungi"/>
</dbReference>
<dbReference type="GO" id="GO:0120029">
    <property type="term" value="P:proton export across plasma membrane"/>
    <property type="evidence" value="ECO:0007669"/>
    <property type="project" value="InterPro"/>
</dbReference>
<dbReference type="GO" id="GO:0042391">
    <property type="term" value="P:regulation of membrane potential"/>
    <property type="evidence" value="ECO:0007669"/>
    <property type="project" value="InterPro"/>
</dbReference>
<dbReference type="PANTHER" id="PTHR31382:SF1">
    <property type="entry name" value="SODIUM ION_PROTON EXCHANGER (EUROFUNG)"/>
    <property type="match status" value="1"/>
</dbReference>
<dbReference type="RefSeq" id="WP_183819354.1">
    <property type="nucleotide sequence ID" value="NZ_JACHOB010000006.1"/>
</dbReference>
<feature type="transmembrane region" description="Helical" evidence="5">
    <location>
        <begin position="6"/>
        <end position="24"/>
    </location>
</feature>
<sequence length="410" mass="43649">MSDQAFNAFLALSAGTILALSLVSDWVKARFWVSEALVCLTVGVLVGPAVLGLFEFDVMTSEAHRSLFEQTARLTVSLSVMGAALRLPAGWLTAHWRSLAIVLTLGMAAMWAASALLVAPLGLGLLGCLLVGAIVTPTDPVLAASIVEGKVAKARVRERTRHAITAESGINDGLALPFVLLPTLLLSPPGDGPLWAHYLFEVILWQVVAAAGLGGVLGWVTGRTFVWMAERGATDAKTVTAVTLALTIATLAGVRLMGADGILGVFTAGILLNGFFRGERDEHSQHFQTTVDRVLTLPVFILLGVALPFSQWGELGWPLVLTCVLVTLFRRFPAFASFGARLPLYGSRRTASFAGWFGPIGVAAIFYATLALHRTELEVVWPIVTALVTTSVITYGVCATPLTRRFGDAK</sequence>
<evidence type="ECO:0000313" key="7">
    <source>
        <dbReference type="EMBL" id="MBB4660106.1"/>
    </source>
</evidence>
<evidence type="ECO:0000256" key="4">
    <source>
        <dbReference type="ARBA" id="ARBA00023136"/>
    </source>
</evidence>
<evidence type="ECO:0000256" key="1">
    <source>
        <dbReference type="ARBA" id="ARBA00004141"/>
    </source>
</evidence>
<gene>
    <name evidence="7" type="ORF">GGQ59_002650</name>
</gene>
<dbReference type="Proteomes" id="UP000563524">
    <property type="component" value="Unassembled WGS sequence"/>
</dbReference>
<dbReference type="InterPro" id="IPR038770">
    <property type="entry name" value="Na+/solute_symporter_sf"/>
</dbReference>
<evidence type="ECO:0000313" key="8">
    <source>
        <dbReference type="Proteomes" id="UP000563524"/>
    </source>
</evidence>
<keyword evidence="2 5" id="KW-0812">Transmembrane</keyword>
<keyword evidence="8" id="KW-1185">Reference proteome</keyword>
<protein>
    <submittedName>
        <fullName evidence="7">NhaP-type Na+/H+ or K+/H+ antiporter</fullName>
    </submittedName>
</protein>
<feature type="transmembrane region" description="Helical" evidence="5">
    <location>
        <begin position="290"/>
        <end position="309"/>
    </location>
</feature>
<feature type="transmembrane region" description="Helical" evidence="5">
    <location>
        <begin position="315"/>
        <end position="332"/>
    </location>
</feature>
<feature type="transmembrane region" description="Helical" evidence="5">
    <location>
        <begin position="168"/>
        <end position="186"/>
    </location>
</feature>
<dbReference type="PANTHER" id="PTHR31382">
    <property type="entry name" value="NA(+)/H(+) ANTIPORTER"/>
    <property type="match status" value="1"/>
</dbReference>
<organism evidence="7 8">
    <name type="scientific">Parvularcula dongshanensis</name>
    <dbReference type="NCBI Taxonomy" id="1173995"/>
    <lineage>
        <taxon>Bacteria</taxon>
        <taxon>Pseudomonadati</taxon>
        <taxon>Pseudomonadota</taxon>
        <taxon>Alphaproteobacteria</taxon>
        <taxon>Parvularculales</taxon>
        <taxon>Parvularculaceae</taxon>
        <taxon>Parvularcula</taxon>
    </lineage>
</organism>
<feature type="transmembrane region" description="Helical" evidence="5">
    <location>
        <begin position="379"/>
        <end position="402"/>
    </location>
</feature>
<accession>A0A840I567</accession>
<evidence type="ECO:0000256" key="5">
    <source>
        <dbReference type="SAM" id="Phobius"/>
    </source>
</evidence>
<dbReference type="EMBL" id="JACHOB010000006">
    <property type="protein sequence ID" value="MBB4660106.1"/>
    <property type="molecule type" value="Genomic_DNA"/>
</dbReference>
<dbReference type="GO" id="GO:0015385">
    <property type="term" value="F:sodium:proton antiporter activity"/>
    <property type="evidence" value="ECO:0007669"/>
    <property type="project" value="InterPro"/>
</dbReference>
<evidence type="ECO:0000256" key="2">
    <source>
        <dbReference type="ARBA" id="ARBA00022692"/>
    </source>
</evidence>
<dbReference type="AlphaFoldDB" id="A0A840I567"/>
<dbReference type="GO" id="GO:0036376">
    <property type="term" value="P:sodium ion export across plasma membrane"/>
    <property type="evidence" value="ECO:0007669"/>
    <property type="project" value="InterPro"/>
</dbReference>
<dbReference type="InterPro" id="IPR006153">
    <property type="entry name" value="Cation/H_exchanger_TM"/>
</dbReference>
<feature type="transmembrane region" description="Helical" evidence="5">
    <location>
        <begin position="262"/>
        <end position="278"/>
    </location>
</feature>
<feature type="transmembrane region" description="Helical" evidence="5">
    <location>
        <begin position="36"/>
        <end position="54"/>
    </location>
</feature>
<feature type="transmembrane region" description="Helical" evidence="5">
    <location>
        <begin position="238"/>
        <end position="256"/>
    </location>
</feature>
<feature type="transmembrane region" description="Helical" evidence="5">
    <location>
        <begin position="74"/>
        <end position="92"/>
    </location>
</feature>
<feature type="transmembrane region" description="Helical" evidence="5">
    <location>
        <begin position="198"/>
        <end position="226"/>
    </location>
</feature>
<comment type="caution">
    <text evidence="7">The sequence shown here is derived from an EMBL/GenBank/DDBJ whole genome shotgun (WGS) entry which is preliminary data.</text>
</comment>
<evidence type="ECO:0000259" key="6">
    <source>
        <dbReference type="Pfam" id="PF00999"/>
    </source>
</evidence>
<feature type="domain" description="Cation/H+ exchanger transmembrane" evidence="6">
    <location>
        <begin position="21"/>
        <end position="403"/>
    </location>
</feature>
<dbReference type="GO" id="GO:0005886">
    <property type="term" value="C:plasma membrane"/>
    <property type="evidence" value="ECO:0007669"/>
    <property type="project" value="InterPro"/>
</dbReference>
<dbReference type="Pfam" id="PF00999">
    <property type="entry name" value="Na_H_Exchanger"/>
    <property type="match status" value="1"/>
</dbReference>
<keyword evidence="4 5" id="KW-0472">Membrane</keyword>
<comment type="subcellular location">
    <subcellularLocation>
        <location evidence="1">Membrane</location>
        <topology evidence="1">Multi-pass membrane protein</topology>
    </subcellularLocation>
</comment>
<dbReference type="Gene3D" id="1.20.1530.20">
    <property type="match status" value="1"/>
</dbReference>
<evidence type="ECO:0000256" key="3">
    <source>
        <dbReference type="ARBA" id="ARBA00022989"/>
    </source>
</evidence>